<sequence length="367" mass="41161">MTNRNLIVWSGILSLLVTLLSGCSAGPQTETIIMPSKEEINIVGQTSSPFQVKNIYRLPYEFTSSGQLLGWSSSDSVIASFKTESVSEGLQLKRLTYPFEQSQIMSKIKMDDSQIILSPDGKYLAMRSSSVSGDSLKLLSLEDGKETEIAKFSNRIFVQDISWSNNSRYLGYLTIDPSGGEKDSLRLYDMESRTSKIVELKDMTEGNSPISIHVSDDGRSVLFTMLPDQSGKRTLLLGEISHNKMEKQFTRPSAGEQSAWISSDQFVFLGYDGTLYEYDRRNGALSVILERVSSFKLSHDKKKIAYSLYDENIIYVGTLQGRNVLSNGPVYHGIVPTNMYWSLDNKKLLIQGQSNSTEEQSFILEFE</sequence>
<reference evidence="2 3" key="1">
    <citation type="submission" date="2019-07" db="EMBL/GenBank/DDBJ databases">
        <authorList>
            <person name="Kim J."/>
        </authorList>
    </citation>
    <scope>NUCLEOTIDE SEQUENCE [LARGE SCALE GENOMIC DNA]</scope>
    <source>
        <strain evidence="2 3">N4</strain>
    </source>
</reference>
<evidence type="ECO:0008006" key="4">
    <source>
        <dbReference type="Google" id="ProtNLM"/>
    </source>
</evidence>
<name>A0A559J1H9_9BACL</name>
<comment type="caution">
    <text evidence="2">The sequence shown here is derived from an EMBL/GenBank/DDBJ whole genome shotgun (WGS) entry which is preliminary data.</text>
</comment>
<keyword evidence="3" id="KW-1185">Reference proteome</keyword>
<gene>
    <name evidence="2" type="ORF">FPZ44_12170</name>
</gene>
<dbReference type="OrthoDB" id="2663372at2"/>
<dbReference type="Gene3D" id="2.130.10.10">
    <property type="entry name" value="YVTN repeat-like/Quinoprotein amine dehydrogenase"/>
    <property type="match status" value="1"/>
</dbReference>
<dbReference type="SUPFAM" id="SSF82171">
    <property type="entry name" value="DPP6 N-terminal domain-like"/>
    <property type="match status" value="1"/>
</dbReference>
<dbReference type="AlphaFoldDB" id="A0A559J1H9"/>
<organism evidence="2 3">
    <name type="scientific">Paenibacillus agilis</name>
    <dbReference type="NCBI Taxonomy" id="3020863"/>
    <lineage>
        <taxon>Bacteria</taxon>
        <taxon>Bacillati</taxon>
        <taxon>Bacillota</taxon>
        <taxon>Bacilli</taxon>
        <taxon>Bacillales</taxon>
        <taxon>Paenibacillaceae</taxon>
        <taxon>Paenibacillus</taxon>
    </lineage>
</organism>
<dbReference type="RefSeq" id="WP_144990534.1">
    <property type="nucleotide sequence ID" value="NZ_VNJK01000001.1"/>
</dbReference>
<evidence type="ECO:0000313" key="2">
    <source>
        <dbReference type="EMBL" id="TVX93748.1"/>
    </source>
</evidence>
<dbReference type="Proteomes" id="UP000318102">
    <property type="component" value="Unassembled WGS sequence"/>
</dbReference>
<accession>A0A559J1H9</accession>
<dbReference type="EMBL" id="VNJK01000001">
    <property type="protein sequence ID" value="TVX93748.1"/>
    <property type="molecule type" value="Genomic_DNA"/>
</dbReference>
<feature type="chain" id="PRO_5022174184" description="WD40 repeat domain-containing protein" evidence="1">
    <location>
        <begin position="26"/>
        <end position="367"/>
    </location>
</feature>
<protein>
    <recommendedName>
        <fullName evidence="4">WD40 repeat domain-containing protein</fullName>
    </recommendedName>
</protein>
<keyword evidence="1" id="KW-0732">Signal</keyword>
<evidence type="ECO:0000313" key="3">
    <source>
        <dbReference type="Proteomes" id="UP000318102"/>
    </source>
</evidence>
<evidence type="ECO:0000256" key="1">
    <source>
        <dbReference type="SAM" id="SignalP"/>
    </source>
</evidence>
<dbReference type="PROSITE" id="PS51257">
    <property type="entry name" value="PROKAR_LIPOPROTEIN"/>
    <property type="match status" value="1"/>
</dbReference>
<feature type="signal peptide" evidence="1">
    <location>
        <begin position="1"/>
        <end position="25"/>
    </location>
</feature>
<dbReference type="InterPro" id="IPR015943">
    <property type="entry name" value="WD40/YVTN_repeat-like_dom_sf"/>
</dbReference>
<proteinExistence type="predicted"/>